<evidence type="ECO:0000256" key="1">
    <source>
        <dbReference type="ARBA" id="ARBA00006192"/>
    </source>
</evidence>
<gene>
    <name evidence="6" type="ORF">EW146_g6654</name>
</gene>
<evidence type="ECO:0000256" key="3">
    <source>
        <dbReference type="ARBA" id="ARBA00044493"/>
    </source>
</evidence>
<dbReference type="PANTHER" id="PTHR47447:SF17">
    <property type="entry name" value="OS12G0638900 PROTEIN"/>
    <property type="match status" value="1"/>
</dbReference>
<comment type="caution">
    <text evidence="6">The sequence shown here is derived from an EMBL/GenBank/DDBJ whole genome shotgun (WGS) entry which is preliminary data.</text>
</comment>
<organism evidence="6 7">
    <name type="scientific">Bondarzewia mesenterica</name>
    <dbReference type="NCBI Taxonomy" id="1095465"/>
    <lineage>
        <taxon>Eukaryota</taxon>
        <taxon>Fungi</taxon>
        <taxon>Dikarya</taxon>
        <taxon>Basidiomycota</taxon>
        <taxon>Agaricomycotina</taxon>
        <taxon>Agaricomycetes</taxon>
        <taxon>Russulales</taxon>
        <taxon>Bondarzewiaceae</taxon>
        <taxon>Bondarzewia</taxon>
    </lineage>
</organism>
<dbReference type="AlphaFoldDB" id="A0A4V3XEG5"/>
<dbReference type="InterPro" id="IPR011990">
    <property type="entry name" value="TPR-like_helical_dom_sf"/>
</dbReference>
<evidence type="ECO:0000256" key="5">
    <source>
        <dbReference type="PROSITE-ProRule" id="PRU00708"/>
    </source>
</evidence>
<proteinExistence type="inferred from homology"/>
<feature type="repeat" description="PPR" evidence="5">
    <location>
        <begin position="176"/>
        <end position="210"/>
    </location>
</feature>
<protein>
    <recommendedName>
        <fullName evidence="8">Pentacotripeptide-repeat region of PRORP domain-containing protein</fullName>
    </recommendedName>
</protein>
<dbReference type="PANTHER" id="PTHR47447">
    <property type="entry name" value="OS03G0856100 PROTEIN"/>
    <property type="match status" value="1"/>
</dbReference>
<dbReference type="Proteomes" id="UP000310158">
    <property type="component" value="Unassembled WGS sequence"/>
</dbReference>
<dbReference type="InterPro" id="IPR002885">
    <property type="entry name" value="PPR_rpt"/>
</dbReference>
<evidence type="ECO:0000313" key="7">
    <source>
        <dbReference type="Proteomes" id="UP000310158"/>
    </source>
</evidence>
<comment type="similarity">
    <text evidence="1">Belongs to the CCM1 family.</text>
</comment>
<keyword evidence="2" id="KW-0677">Repeat</keyword>
<dbReference type="Gene3D" id="1.25.40.10">
    <property type="entry name" value="Tetratricopeptide repeat domain"/>
    <property type="match status" value="3"/>
</dbReference>
<reference evidence="6 7" key="1">
    <citation type="submission" date="2019-02" db="EMBL/GenBank/DDBJ databases">
        <title>Genome sequencing of the rare red list fungi Bondarzewia mesenterica.</title>
        <authorList>
            <person name="Buettner E."/>
            <person name="Kellner H."/>
        </authorList>
    </citation>
    <scope>NUCLEOTIDE SEQUENCE [LARGE SCALE GENOMIC DNA]</scope>
    <source>
        <strain evidence="6 7">DSM 108281</strain>
    </source>
</reference>
<accession>A0A4V3XEG5</accession>
<comment type="function">
    <text evidence="3">Regulates mitochondrial small subunit maturation by controlling 15S rRNA 5'-end processing. Localizes to the 5' precursor of the 15S rRNA in a position that is subsequently occupied by mS47 in the mature yeast mtSSU. Uses structure and sequence-specific RNA recognition, binding to a single-stranded region of the precursor and specifically recognizing bases -6 to -1. The exchange of Ccm1 for mS47 is coupled to the irreversible removal of precursor rRNA that is accompanied by conformational changes of the mitoribosomal proteins uS5m and mS26. These conformational changes signal completion of 5'-end rRNA processing through protection of the mature 5'-end of the 15S rRNA and stabilization of mS47. The removal of the 5' precursor together with the dissociation of Ccm1 may be catalyzed by the 5'-3' exoribonuclease Pet127. Involved in the specific removal of group I introns in mitochondrial encoded transcripts.</text>
</comment>
<evidence type="ECO:0000256" key="2">
    <source>
        <dbReference type="ARBA" id="ARBA00022737"/>
    </source>
</evidence>
<evidence type="ECO:0000256" key="4">
    <source>
        <dbReference type="ARBA" id="ARBA00044511"/>
    </source>
</evidence>
<evidence type="ECO:0008006" key="8">
    <source>
        <dbReference type="Google" id="ProtNLM"/>
    </source>
</evidence>
<dbReference type="OrthoDB" id="185373at2759"/>
<name>A0A4V3XEG5_9AGAM</name>
<evidence type="ECO:0000313" key="6">
    <source>
        <dbReference type="EMBL" id="THH13583.1"/>
    </source>
</evidence>
<sequence length="754" mass="85444">MFFWRSLQRFPYVSRPPQKLYFKNDHGRLSRVHKQLISSFPSSSSTSVFELAIQFRNRVWDSISSSKRHPLVHEAYDCLRNVIKRSEGLRAVTKDRNPLQRADFFDALEVLASSGMPEDIALMHVILEDMPSLFGEPVTSEIQLAIIRKLVHHGDAQTVYHWLDTMDQKPGAGGLTSEHWHQLLKLCSKRGDVDMMWRAVERMTKSPCPPTNATFKLLLHGVFQSPARHFSQALRVIDNLRILRLPPDPSLLSLMMEGLTQKGLLVKASKIEEVYLATIGPRTSVDEQSRNTRLADSFRSHGKAKATQLFESFRSQGFTPSRHTLIAILADSCATKDLLYWQTKLGINAGSDVWAVLIGNALASQRPVQNVLGIYAQAKLAGVKPDFTLVEPLIQALCASGFRAPSDAELDKALELYKDIDVTSLKAPESPSLATRQNLYHSLLLGLTASQNREKYFPIAVDLLHEMRTHKIALTEMTTTSLASLLMRSSSSFSEAFQVYTFMRDLVEAPLDAKGYAVVLHTFSSLQFGNKTIPPWRDYFQIVKDMREAGHPSSCEVYTDIFRQMARVAKFVSSSDSDDFHAYRKLVLSIREMHHLLTLDPSISPDTALWNQLMDTYQRAGCFQDAHRVWDMLYLSAKVDNVSISIILDACGYAGALQAGTRIMKKLQADGYRLNIRNWYSWLECLCRLGQLHEALRLLCIDMGKGENDVEPDVECARILLKFARQDNAVPEVRARIQAHRPKLWEKLPQNLRR</sequence>
<comment type="subunit">
    <text evidence="4">Binds to mitochondrial small subunit 15S rRNA.</text>
</comment>
<dbReference type="EMBL" id="SGPL01000342">
    <property type="protein sequence ID" value="THH13583.1"/>
    <property type="molecule type" value="Genomic_DNA"/>
</dbReference>
<keyword evidence="7" id="KW-1185">Reference proteome</keyword>
<dbReference type="PROSITE" id="PS51375">
    <property type="entry name" value="PPR"/>
    <property type="match status" value="1"/>
</dbReference>
<dbReference type="Pfam" id="PF01535">
    <property type="entry name" value="PPR"/>
    <property type="match status" value="1"/>
</dbReference>